<dbReference type="SUPFAM" id="SSF57701">
    <property type="entry name" value="Zn2/Cys6 DNA-binding domain"/>
    <property type="match status" value="1"/>
</dbReference>
<dbReference type="GO" id="GO:0000981">
    <property type="term" value="F:DNA-binding transcription factor activity, RNA polymerase II-specific"/>
    <property type="evidence" value="ECO:0007669"/>
    <property type="project" value="InterPro"/>
</dbReference>
<evidence type="ECO:0000259" key="4">
    <source>
        <dbReference type="PROSITE" id="PS50048"/>
    </source>
</evidence>
<accession>A0A8K0TSR3</accession>
<dbReference type="CDD" id="cd00067">
    <property type="entry name" value="GAL4"/>
    <property type="match status" value="1"/>
</dbReference>
<dbReference type="InterPro" id="IPR036864">
    <property type="entry name" value="Zn2-C6_fun-type_DNA-bd_sf"/>
</dbReference>
<dbReference type="InterPro" id="IPR001138">
    <property type="entry name" value="Zn2Cys6_DnaBD"/>
</dbReference>
<dbReference type="GO" id="GO:0008270">
    <property type="term" value="F:zinc ion binding"/>
    <property type="evidence" value="ECO:0007669"/>
    <property type="project" value="InterPro"/>
</dbReference>
<feature type="region of interest" description="Disordered" evidence="3">
    <location>
        <begin position="71"/>
        <end position="94"/>
    </location>
</feature>
<dbReference type="Pfam" id="PF04082">
    <property type="entry name" value="Fungal_trans"/>
    <property type="match status" value="1"/>
</dbReference>
<sequence>MTPPNDPIHQEKAPPRPSAACLRCRSRHLKCDGSKPACNRCALTTAECTYAPSRRGGLDRAALAERRKRLAEEGGRFPNDGAKPKTPWQPQARVDGRGPALDVFLRDGSEMRLSRDVPEDGHHLDDNTLIDAYYTFFHPLHPFLVPRSYFSRLCHDQGEQPTVKALTAVMHLVGNIYASRSWSTELKEHIDDVLSRERLDDPFMAQARLLYSVALFWQGYQEEAKVQLELAISIALNLGMSRQEFATTHGAGDPVLSESWRRTWWSMYIVSAYHAGTLGTLNFTVMEVEASVDLPCEELEYETGDIPRPKTLDDFDNREFSLEETTFSSFAYLIGAVRCAALAVSTMPKLASKQDSPRIIQEADSIIDAWSLLLPPDRTQVMSKTGEIDELLFQAHLLIHVATIGLHRPLSKLRFNPVEDVSSCARDPPPDNPSSDLVDVHTVRVLRSVEAQIRLLALPVRPFHHTPFTTCMISEGSLALLSACNFLLRGRELAVARDQIRLIIGCLKALGELWPRTARNVKEIQTIARHVLGLGGQKANESGDGTPASGGVPSLSASQGSVGSIAEPASDETSEVPPFDPMSMSDVCGWYNMEDFGPQFAEWISNEQ</sequence>
<keyword evidence="1" id="KW-0479">Metal-binding</keyword>
<dbReference type="Pfam" id="PF00172">
    <property type="entry name" value="Zn_clus"/>
    <property type="match status" value="1"/>
</dbReference>
<dbReference type="GO" id="GO:0006351">
    <property type="term" value="P:DNA-templated transcription"/>
    <property type="evidence" value="ECO:0007669"/>
    <property type="project" value="InterPro"/>
</dbReference>
<keyword evidence="6" id="KW-1185">Reference proteome</keyword>
<evidence type="ECO:0000256" key="3">
    <source>
        <dbReference type="SAM" id="MobiDB-lite"/>
    </source>
</evidence>
<dbReference type="EMBL" id="JAGPXD010000001">
    <property type="protein sequence ID" value="KAH7376797.1"/>
    <property type="molecule type" value="Genomic_DNA"/>
</dbReference>
<evidence type="ECO:0000313" key="6">
    <source>
        <dbReference type="Proteomes" id="UP000813385"/>
    </source>
</evidence>
<evidence type="ECO:0000256" key="1">
    <source>
        <dbReference type="ARBA" id="ARBA00022723"/>
    </source>
</evidence>
<evidence type="ECO:0000313" key="5">
    <source>
        <dbReference type="EMBL" id="KAH7376797.1"/>
    </source>
</evidence>
<comment type="caution">
    <text evidence="5">The sequence shown here is derived from an EMBL/GenBank/DDBJ whole genome shotgun (WGS) entry which is preliminary data.</text>
</comment>
<dbReference type="CDD" id="cd12148">
    <property type="entry name" value="fungal_TF_MHR"/>
    <property type="match status" value="1"/>
</dbReference>
<keyword evidence="2" id="KW-0539">Nucleus</keyword>
<gene>
    <name evidence="5" type="ORF">B0T11DRAFT_24051</name>
</gene>
<proteinExistence type="predicted"/>
<dbReference type="PANTHER" id="PTHR47431:SF4">
    <property type="entry name" value="ZN(II)2CYS6 TRANSCRIPTION FACTOR (EUROFUNG)"/>
    <property type="match status" value="1"/>
</dbReference>
<feature type="domain" description="Zn(2)-C6 fungal-type" evidence="4">
    <location>
        <begin position="20"/>
        <end position="50"/>
    </location>
</feature>
<organism evidence="5 6">
    <name type="scientific">Plectosphaerella cucumerina</name>
    <dbReference type="NCBI Taxonomy" id="40658"/>
    <lineage>
        <taxon>Eukaryota</taxon>
        <taxon>Fungi</taxon>
        <taxon>Dikarya</taxon>
        <taxon>Ascomycota</taxon>
        <taxon>Pezizomycotina</taxon>
        <taxon>Sordariomycetes</taxon>
        <taxon>Hypocreomycetidae</taxon>
        <taxon>Glomerellales</taxon>
        <taxon>Plectosphaerellaceae</taxon>
        <taxon>Plectosphaerella</taxon>
    </lineage>
</organism>
<protein>
    <recommendedName>
        <fullName evidence="4">Zn(2)-C6 fungal-type domain-containing protein</fullName>
    </recommendedName>
</protein>
<feature type="region of interest" description="Disordered" evidence="3">
    <location>
        <begin position="538"/>
        <end position="579"/>
    </location>
</feature>
<reference evidence="5" key="1">
    <citation type="journal article" date="2021" name="Nat. Commun.">
        <title>Genetic determinants of endophytism in the Arabidopsis root mycobiome.</title>
        <authorList>
            <person name="Mesny F."/>
            <person name="Miyauchi S."/>
            <person name="Thiergart T."/>
            <person name="Pickel B."/>
            <person name="Atanasova L."/>
            <person name="Karlsson M."/>
            <person name="Huettel B."/>
            <person name="Barry K.W."/>
            <person name="Haridas S."/>
            <person name="Chen C."/>
            <person name="Bauer D."/>
            <person name="Andreopoulos W."/>
            <person name="Pangilinan J."/>
            <person name="LaButti K."/>
            <person name="Riley R."/>
            <person name="Lipzen A."/>
            <person name="Clum A."/>
            <person name="Drula E."/>
            <person name="Henrissat B."/>
            <person name="Kohler A."/>
            <person name="Grigoriev I.V."/>
            <person name="Martin F.M."/>
            <person name="Hacquard S."/>
        </authorList>
    </citation>
    <scope>NUCLEOTIDE SEQUENCE</scope>
    <source>
        <strain evidence="5">MPI-CAGE-AT-0016</strain>
    </source>
</reference>
<dbReference type="PANTHER" id="PTHR47431">
    <property type="entry name" value="ZN(II)2CYS6 TRANSCRIPTION FACTOR (EUROFUNG)-RELATED"/>
    <property type="match status" value="1"/>
</dbReference>
<dbReference type="Gene3D" id="4.10.240.10">
    <property type="entry name" value="Zn(2)-C6 fungal-type DNA-binding domain"/>
    <property type="match status" value="1"/>
</dbReference>
<dbReference type="OrthoDB" id="2399539at2759"/>
<dbReference type="GO" id="GO:0003677">
    <property type="term" value="F:DNA binding"/>
    <property type="evidence" value="ECO:0007669"/>
    <property type="project" value="InterPro"/>
</dbReference>
<dbReference type="InterPro" id="IPR007219">
    <property type="entry name" value="XnlR_reg_dom"/>
</dbReference>
<dbReference type="SMART" id="SM00066">
    <property type="entry name" value="GAL4"/>
    <property type="match status" value="1"/>
</dbReference>
<evidence type="ECO:0000256" key="2">
    <source>
        <dbReference type="ARBA" id="ARBA00023242"/>
    </source>
</evidence>
<dbReference type="PROSITE" id="PS00463">
    <property type="entry name" value="ZN2_CY6_FUNGAL_1"/>
    <property type="match status" value="1"/>
</dbReference>
<dbReference type="Proteomes" id="UP000813385">
    <property type="component" value="Unassembled WGS sequence"/>
</dbReference>
<dbReference type="AlphaFoldDB" id="A0A8K0TSR3"/>
<name>A0A8K0TSR3_9PEZI</name>
<dbReference type="PROSITE" id="PS50048">
    <property type="entry name" value="ZN2_CY6_FUNGAL_2"/>
    <property type="match status" value="1"/>
</dbReference>